<accession>A0A482WZM6</accession>
<protein>
    <recommendedName>
        <fullName evidence="15">Transmembrane protein 214</fullName>
    </recommendedName>
</protein>
<evidence type="ECO:0000256" key="5">
    <source>
        <dbReference type="ARBA" id="ARBA00022703"/>
    </source>
</evidence>
<organism evidence="13 14">
    <name type="scientific">Laodelphax striatellus</name>
    <name type="common">Small brown planthopper</name>
    <name type="synonym">Delphax striatella</name>
    <dbReference type="NCBI Taxonomy" id="195883"/>
    <lineage>
        <taxon>Eukaryota</taxon>
        <taxon>Metazoa</taxon>
        <taxon>Ecdysozoa</taxon>
        <taxon>Arthropoda</taxon>
        <taxon>Hexapoda</taxon>
        <taxon>Insecta</taxon>
        <taxon>Pterygota</taxon>
        <taxon>Neoptera</taxon>
        <taxon>Paraneoptera</taxon>
        <taxon>Hemiptera</taxon>
        <taxon>Auchenorrhyncha</taxon>
        <taxon>Fulgoroidea</taxon>
        <taxon>Delphacidae</taxon>
        <taxon>Criomorphinae</taxon>
        <taxon>Laodelphax</taxon>
    </lineage>
</organism>
<dbReference type="InParanoid" id="A0A482WZM6"/>
<dbReference type="InterPro" id="IPR019308">
    <property type="entry name" value="TMEM214"/>
</dbReference>
<evidence type="ECO:0000256" key="1">
    <source>
        <dbReference type="ARBA" id="ARBA00004477"/>
    </source>
</evidence>
<sequence length="676" mass="76903">MSDKWEVVGKNRKDKNNVKKLSKSEKKKIIDNAPKVEDLLPLAQVKTLYSALDINKDDENKPAEKSIKTKENEAKKAQAKQPEKKKAKEPVKEQPKSLKSAVNALTLQSVSLVIETGKVRFKEAPLVWLKSLASFLNLKLPVEQKEVTFTSKSFETPLGLLNLEIRNLIKKELKDVPEPIIQTLYDYCLTSMANDMTKGGTICGYKMLLQLIAIHYPSVTIESLEKSIALRNSYQNRQAIGSSILWAVGQGGYKDLSIGLQVWQEVMFPLCELRNYSRYVLDYLKCLLARHTTSKALNCDQFFSIVDAIHSTDLKLPNPIAVELKSYTKQLREIASNQCDNLHNYFEMLLERMPEASSQLRDELVRFAVTCLLNSPRSLTIWKQLYKDNLQQSAWILKSLNSDWSSIKEKVPEIAKTLSGFKNINDNMKKSNQKAAGLQDCTMLCEVLVNKKMATNKKSKSGFSFFKLFFYLILGLCGFLGYHVYTYGSLRASPTGKLLKGTGVVEGAEATWKKISIYSDPMVSWTRKNGPVYYEKISNTTSPYIKKGKEYALVGYKNVAQAMSHIYSFIIEKLPFIGKWVDTYAPSKATLMQGLDLLSQYSKIFLQFCLKYGIAFVNIVVQLFGSYYEWLLKNVFVGEFSSEKLQKYAVEGLNATYKFASQTYLWVQDKFITLYT</sequence>
<dbReference type="Pfam" id="PF10151">
    <property type="entry name" value="TMEM214"/>
    <property type="match status" value="1"/>
</dbReference>
<keyword evidence="9" id="KW-0325">Glycoprotein</keyword>
<keyword evidence="5" id="KW-0053">Apoptosis</keyword>
<comment type="similarity">
    <text evidence="2">Belongs to the TMEM214 family.</text>
</comment>
<keyword evidence="6" id="KW-0256">Endoplasmic reticulum</keyword>
<dbReference type="OrthoDB" id="10022292at2759"/>
<feature type="region of interest" description="Disordered" evidence="11">
    <location>
        <begin position="1"/>
        <end position="24"/>
    </location>
</feature>
<evidence type="ECO:0000256" key="4">
    <source>
        <dbReference type="ARBA" id="ARBA00022692"/>
    </source>
</evidence>
<evidence type="ECO:0008006" key="15">
    <source>
        <dbReference type="Google" id="ProtNLM"/>
    </source>
</evidence>
<evidence type="ECO:0000256" key="2">
    <source>
        <dbReference type="ARBA" id="ARBA00007984"/>
    </source>
</evidence>
<comment type="subunit">
    <text evidence="3">Constitutively interacts with CASP4; required for the localization of procaspase 4 to the ER.</text>
</comment>
<evidence type="ECO:0000256" key="9">
    <source>
        <dbReference type="ARBA" id="ARBA00023180"/>
    </source>
</evidence>
<evidence type="ECO:0000256" key="3">
    <source>
        <dbReference type="ARBA" id="ARBA00011720"/>
    </source>
</evidence>
<dbReference type="PANTHER" id="PTHR13448">
    <property type="entry name" value="TRANSMEMBRANE PROTEIN 214"/>
    <property type="match status" value="1"/>
</dbReference>
<feature type="transmembrane region" description="Helical" evidence="12">
    <location>
        <begin position="604"/>
        <end position="624"/>
    </location>
</feature>
<evidence type="ECO:0000256" key="12">
    <source>
        <dbReference type="SAM" id="Phobius"/>
    </source>
</evidence>
<dbReference type="EMBL" id="QKKF02020956">
    <property type="protein sequence ID" value="RZF38984.1"/>
    <property type="molecule type" value="Genomic_DNA"/>
</dbReference>
<evidence type="ECO:0000313" key="13">
    <source>
        <dbReference type="EMBL" id="RZF38984.1"/>
    </source>
</evidence>
<keyword evidence="7 12" id="KW-1133">Transmembrane helix</keyword>
<dbReference type="FunCoup" id="A0A482WZM6">
    <property type="interactions" value="1529"/>
</dbReference>
<feature type="transmembrane region" description="Helical" evidence="12">
    <location>
        <begin position="465"/>
        <end position="485"/>
    </location>
</feature>
<evidence type="ECO:0000256" key="10">
    <source>
        <dbReference type="ARBA" id="ARBA00024938"/>
    </source>
</evidence>
<keyword evidence="8 12" id="KW-0472">Membrane</keyword>
<keyword evidence="14" id="KW-1185">Reference proteome</keyword>
<evidence type="ECO:0000256" key="6">
    <source>
        <dbReference type="ARBA" id="ARBA00022824"/>
    </source>
</evidence>
<dbReference type="AlphaFoldDB" id="A0A482WZM6"/>
<dbReference type="GO" id="GO:0005789">
    <property type="term" value="C:endoplasmic reticulum membrane"/>
    <property type="evidence" value="ECO:0007669"/>
    <property type="project" value="UniProtKB-SubCell"/>
</dbReference>
<comment type="subcellular location">
    <subcellularLocation>
        <location evidence="1">Endoplasmic reticulum membrane</location>
        <topology evidence="1">Multi-pass membrane protein</topology>
    </subcellularLocation>
</comment>
<dbReference type="Proteomes" id="UP000291343">
    <property type="component" value="Unassembled WGS sequence"/>
</dbReference>
<evidence type="ECO:0000256" key="7">
    <source>
        <dbReference type="ARBA" id="ARBA00022989"/>
    </source>
</evidence>
<gene>
    <name evidence="13" type="ORF">LSTR_LSTR003727</name>
</gene>
<comment type="caution">
    <text evidence="13">The sequence shown here is derived from an EMBL/GenBank/DDBJ whole genome shotgun (WGS) entry which is preliminary data.</text>
</comment>
<dbReference type="GO" id="GO:0006915">
    <property type="term" value="P:apoptotic process"/>
    <property type="evidence" value="ECO:0007669"/>
    <property type="project" value="UniProtKB-KW"/>
</dbReference>
<evidence type="ECO:0000256" key="8">
    <source>
        <dbReference type="ARBA" id="ARBA00023136"/>
    </source>
</evidence>
<reference evidence="13 14" key="1">
    <citation type="journal article" date="2017" name="Gigascience">
        <title>Genome sequence of the small brown planthopper, Laodelphax striatellus.</title>
        <authorList>
            <person name="Zhu J."/>
            <person name="Jiang F."/>
            <person name="Wang X."/>
            <person name="Yang P."/>
            <person name="Bao Y."/>
            <person name="Zhao W."/>
            <person name="Wang W."/>
            <person name="Lu H."/>
            <person name="Wang Q."/>
            <person name="Cui N."/>
            <person name="Li J."/>
            <person name="Chen X."/>
            <person name="Luo L."/>
            <person name="Yu J."/>
            <person name="Kang L."/>
            <person name="Cui F."/>
        </authorList>
    </citation>
    <scope>NUCLEOTIDE SEQUENCE [LARGE SCALE GENOMIC DNA]</scope>
    <source>
        <strain evidence="13">Lst14</strain>
    </source>
</reference>
<dbReference type="GO" id="GO:0005794">
    <property type="term" value="C:Golgi apparatus"/>
    <property type="evidence" value="ECO:0007669"/>
    <property type="project" value="TreeGrafter"/>
</dbReference>
<feature type="region of interest" description="Disordered" evidence="11">
    <location>
        <begin position="59"/>
        <end position="95"/>
    </location>
</feature>
<dbReference type="PANTHER" id="PTHR13448:SF0">
    <property type="entry name" value="TRANSMEMBRANE PROTEIN 214"/>
    <property type="match status" value="1"/>
</dbReference>
<evidence type="ECO:0000256" key="11">
    <source>
        <dbReference type="SAM" id="MobiDB-lite"/>
    </source>
</evidence>
<name>A0A482WZM6_LAOST</name>
<proteinExistence type="inferred from homology"/>
<dbReference type="STRING" id="195883.A0A482WZM6"/>
<evidence type="ECO:0000313" key="14">
    <source>
        <dbReference type="Proteomes" id="UP000291343"/>
    </source>
</evidence>
<comment type="function">
    <text evidence="10">Critical mediator, in cooperation with CASP4, of endoplasmic reticulum-stress induced apoptosis. Required or the activation of CASP4 following endoplasmic reticulum stress.</text>
</comment>
<keyword evidence="4 12" id="KW-0812">Transmembrane</keyword>